<accession>A0A6A6NN83</accession>
<feature type="compositionally biased region" description="Low complexity" evidence="7">
    <location>
        <begin position="260"/>
        <end position="273"/>
    </location>
</feature>
<dbReference type="SMART" id="SM00320">
    <property type="entry name" value="WD40"/>
    <property type="match status" value="3"/>
</dbReference>
<protein>
    <submittedName>
        <fullName evidence="8">WD repeat-containing protein 82</fullName>
    </submittedName>
</protein>
<gene>
    <name evidence="8" type="ORF">BDY21DRAFT_417380</name>
</gene>
<keyword evidence="3 6" id="KW-0853">WD repeat</keyword>
<dbReference type="InterPro" id="IPR015943">
    <property type="entry name" value="WD40/YVTN_repeat-like_dom_sf"/>
</dbReference>
<dbReference type="InterPro" id="IPR036322">
    <property type="entry name" value="WD40_repeat_dom_sf"/>
</dbReference>
<dbReference type="InterPro" id="IPR001680">
    <property type="entry name" value="WD40_rpt"/>
</dbReference>
<dbReference type="PANTHER" id="PTHR19861">
    <property type="entry name" value="WD40 REPEAT PROTEIN SWD2"/>
    <property type="match status" value="1"/>
</dbReference>
<dbReference type="PROSITE" id="PS50294">
    <property type="entry name" value="WD_REPEATS_REGION"/>
    <property type="match status" value="1"/>
</dbReference>
<evidence type="ECO:0000256" key="6">
    <source>
        <dbReference type="PROSITE-ProRule" id="PRU00221"/>
    </source>
</evidence>
<evidence type="ECO:0000256" key="1">
    <source>
        <dbReference type="ARBA" id="ARBA00004123"/>
    </source>
</evidence>
<keyword evidence="9" id="KW-1185">Reference proteome</keyword>
<dbReference type="OrthoDB" id="27537at2759"/>
<evidence type="ECO:0000256" key="3">
    <source>
        <dbReference type="ARBA" id="ARBA00022574"/>
    </source>
</evidence>
<dbReference type="AlphaFoldDB" id="A0A6A6NN83"/>
<evidence type="ECO:0000256" key="5">
    <source>
        <dbReference type="ARBA" id="ARBA00023242"/>
    </source>
</evidence>
<evidence type="ECO:0000313" key="9">
    <source>
        <dbReference type="Proteomes" id="UP000799766"/>
    </source>
</evidence>
<sequence length="365" mass="39913">MAANANSSADKPVKVRDVITSFRPTRRFRPDDPKTAVTSMDFDDSGELLLLARDDETLQIYNCREGKHAKEAKSHKYGVHLARFTHASSAVIYASTKVDDGIRYLSTHDNNYIRYFRGHTARVTSLALSPSSDQFLSAAADNTMRLWDLRSATAQGQLRLEGPYLCTYDPSATVIAVASPVTQSVLLYDIRNYDKPPFATFDLGPLEHRFLPGHQHRSWSTLAFSNDGKSLLLGTIGAGHFLLDAFDGALKHFATRATGRTASRSAAPSTGRRAAGDIGPGNVPYGDGDVAFSPDGQYLLGGAGEHNVLVWDVHAAQEPNKVLQPMAELPGLGRASVVGYNPKFHFFCSADRNLMMWLPDQELLG</sequence>
<dbReference type="GO" id="GO:0048188">
    <property type="term" value="C:Set1C/COMPASS complex"/>
    <property type="evidence" value="ECO:0007669"/>
    <property type="project" value="TreeGrafter"/>
</dbReference>
<comment type="subcellular location">
    <subcellularLocation>
        <location evidence="1">Nucleus</location>
    </subcellularLocation>
</comment>
<dbReference type="GO" id="GO:0016070">
    <property type="term" value="P:RNA metabolic process"/>
    <property type="evidence" value="ECO:0007669"/>
    <property type="project" value="UniProtKB-ARBA"/>
</dbReference>
<feature type="region of interest" description="Disordered" evidence="7">
    <location>
        <begin position="260"/>
        <end position="280"/>
    </location>
</feature>
<keyword evidence="5" id="KW-0539">Nucleus</keyword>
<dbReference type="InterPro" id="IPR037867">
    <property type="entry name" value="Swd2/WDR82"/>
</dbReference>
<dbReference type="PANTHER" id="PTHR19861:SF0">
    <property type="entry name" value="WD REPEAT-CONTAINING PROTEIN 82"/>
    <property type="match status" value="1"/>
</dbReference>
<feature type="repeat" description="WD" evidence="6">
    <location>
        <begin position="116"/>
        <end position="157"/>
    </location>
</feature>
<proteinExistence type="inferred from homology"/>
<dbReference type="SUPFAM" id="SSF50978">
    <property type="entry name" value="WD40 repeat-like"/>
    <property type="match status" value="1"/>
</dbReference>
<dbReference type="PROSITE" id="PS50082">
    <property type="entry name" value="WD_REPEATS_2"/>
    <property type="match status" value="2"/>
</dbReference>
<evidence type="ECO:0000256" key="4">
    <source>
        <dbReference type="ARBA" id="ARBA00022737"/>
    </source>
</evidence>
<evidence type="ECO:0000313" key="8">
    <source>
        <dbReference type="EMBL" id="KAF2453215.1"/>
    </source>
</evidence>
<dbReference type="Gene3D" id="2.130.10.10">
    <property type="entry name" value="YVTN repeat-like/Quinoprotein amine dehydrogenase"/>
    <property type="match status" value="2"/>
</dbReference>
<dbReference type="EMBL" id="MU001699">
    <property type="protein sequence ID" value="KAF2453215.1"/>
    <property type="molecule type" value="Genomic_DNA"/>
</dbReference>
<name>A0A6A6NN83_9PEZI</name>
<dbReference type="Pfam" id="PF00400">
    <property type="entry name" value="WD40"/>
    <property type="match status" value="2"/>
</dbReference>
<dbReference type="GO" id="GO:0003682">
    <property type="term" value="F:chromatin binding"/>
    <property type="evidence" value="ECO:0007669"/>
    <property type="project" value="TreeGrafter"/>
</dbReference>
<reference evidence="8" key="1">
    <citation type="journal article" date="2020" name="Stud. Mycol.">
        <title>101 Dothideomycetes genomes: a test case for predicting lifestyles and emergence of pathogens.</title>
        <authorList>
            <person name="Haridas S."/>
            <person name="Albert R."/>
            <person name="Binder M."/>
            <person name="Bloem J."/>
            <person name="Labutti K."/>
            <person name="Salamov A."/>
            <person name="Andreopoulos B."/>
            <person name="Baker S."/>
            <person name="Barry K."/>
            <person name="Bills G."/>
            <person name="Bluhm B."/>
            <person name="Cannon C."/>
            <person name="Castanera R."/>
            <person name="Culley D."/>
            <person name="Daum C."/>
            <person name="Ezra D."/>
            <person name="Gonzalez J."/>
            <person name="Henrissat B."/>
            <person name="Kuo A."/>
            <person name="Liang C."/>
            <person name="Lipzen A."/>
            <person name="Lutzoni F."/>
            <person name="Magnuson J."/>
            <person name="Mondo S."/>
            <person name="Nolan M."/>
            <person name="Ohm R."/>
            <person name="Pangilinan J."/>
            <person name="Park H.-J."/>
            <person name="Ramirez L."/>
            <person name="Alfaro M."/>
            <person name="Sun H."/>
            <person name="Tritt A."/>
            <person name="Yoshinaga Y."/>
            <person name="Zwiers L.-H."/>
            <person name="Turgeon B."/>
            <person name="Goodwin S."/>
            <person name="Spatafora J."/>
            <person name="Crous P."/>
            <person name="Grigoriev I."/>
        </authorList>
    </citation>
    <scope>NUCLEOTIDE SEQUENCE</scope>
    <source>
        <strain evidence="8">ATCC 16933</strain>
    </source>
</reference>
<organism evidence="8 9">
    <name type="scientific">Lineolata rhizophorae</name>
    <dbReference type="NCBI Taxonomy" id="578093"/>
    <lineage>
        <taxon>Eukaryota</taxon>
        <taxon>Fungi</taxon>
        <taxon>Dikarya</taxon>
        <taxon>Ascomycota</taxon>
        <taxon>Pezizomycotina</taxon>
        <taxon>Dothideomycetes</taxon>
        <taxon>Dothideomycetes incertae sedis</taxon>
        <taxon>Lineolatales</taxon>
        <taxon>Lineolataceae</taxon>
        <taxon>Lineolata</taxon>
    </lineage>
</organism>
<evidence type="ECO:0000256" key="7">
    <source>
        <dbReference type="SAM" id="MobiDB-lite"/>
    </source>
</evidence>
<keyword evidence="4" id="KW-0677">Repeat</keyword>
<comment type="similarity">
    <text evidence="2">Belongs to the WD repeat SWD2 family.</text>
</comment>
<evidence type="ECO:0000256" key="2">
    <source>
        <dbReference type="ARBA" id="ARBA00005616"/>
    </source>
</evidence>
<feature type="repeat" description="WD" evidence="6">
    <location>
        <begin position="290"/>
        <end position="321"/>
    </location>
</feature>
<dbReference type="Proteomes" id="UP000799766">
    <property type="component" value="Unassembled WGS sequence"/>
</dbReference>